<gene>
    <name evidence="7" type="ORF">EL26_18030</name>
</gene>
<dbReference type="NCBIfam" id="TIGR00128">
    <property type="entry name" value="fabD"/>
    <property type="match status" value="1"/>
</dbReference>
<proteinExistence type="inferred from homology"/>
<evidence type="ECO:0000313" key="8">
    <source>
        <dbReference type="Proteomes" id="UP000027931"/>
    </source>
</evidence>
<dbReference type="GO" id="GO:0004314">
    <property type="term" value="F:[acyl-carrier-protein] S-malonyltransferase activity"/>
    <property type="evidence" value="ECO:0007669"/>
    <property type="project" value="UniProtKB-EC"/>
</dbReference>
<evidence type="ECO:0000313" key="7">
    <source>
        <dbReference type="EMBL" id="KEO81928.1"/>
    </source>
</evidence>
<comment type="caution">
    <text evidence="7">The sequence shown here is derived from an EMBL/GenBank/DDBJ whole genome shotgun (WGS) entry which is preliminary data.</text>
</comment>
<feature type="active site" evidence="5">
    <location>
        <position position="202"/>
    </location>
</feature>
<evidence type="ECO:0000259" key="6">
    <source>
        <dbReference type="SMART" id="SM00827"/>
    </source>
</evidence>
<accession>A0A074LPZ7</accession>
<name>A0A074LPZ7_9BACL</name>
<feature type="domain" description="Malonyl-CoA:ACP transacylase (MAT)" evidence="6">
    <location>
        <begin position="7"/>
        <end position="315"/>
    </location>
</feature>
<reference evidence="7 8" key="1">
    <citation type="journal article" date="2013" name="Int. J. Syst. Evol. Microbiol.">
        <title>Tumebacillus flagellatus sp. nov., an alpha-amylase/pullulanase-producing bacterium isolated from cassava wastewater.</title>
        <authorList>
            <person name="Wang Q."/>
            <person name="Xie N."/>
            <person name="Qin Y."/>
            <person name="Shen N."/>
            <person name="Zhu J."/>
            <person name="Mi H."/>
            <person name="Huang R."/>
        </authorList>
    </citation>
    <scope>NUCLEOTIDE SEQUENCE [LARGE SCALE GENOMIC DNA]</scope>
    <source>
        <strain evidence="7 8">GST4</strain>
    </source>
</reference>
<dbReference type="PIRSF" id="PIRSF000446">
    <property type="entry name" value="Mct"/>
    <property type="match status" value="1"/>
</dbReference>
<dbReference type="STRING" id="1157490.EL26_18030"/>
<dbReference type="SMART" id="SM00827">
    <property type="entry name" value="PKS_AT"/>
    <property type="match status" value="1"/>
</dbReference>
<evidence type="ECO:0000256" key="4">
    <source>
        <dbReference type="PIRNR" id="PIRNR000446"/>
    </source>
</evidence>
<dbReference type="GO" id="GO:0005829">
    <property type="term" value="C:cytosol"/>
    <property type="evidence" value="ECO:0007669"/>
    <property type="project" value="TreeGrafter"/>
</dbReference>
<dbReference type="PANTHER" id="PTHR42681:SF1">
    <property type="entry name" value="MALONYL-COA-ACYL CARRIER PROTEIN TRANSACYLASE, MITOCHONDRIAL"/>
    <property type="match status" value="1"/>
</dbReference>
<dbReference type="InterPro" id="IPR004410">
    <property type="entry name" value="Malonyl_CoA-ACP_transAc_FabD"/>
</dbReference>
<dbReference type="GO" id="GO:0006633">
    <property type="term" value="P:fatty acid biosynthetic process"/>
    <property type="evidence" value="ECO:0007669"/>
    <property type="project" value="TreeGrafter"/>
</dbReference>
<keyword evidence="1 4" id="KW-0808">Transferase</keyword>
<evidence type="ECO:0000256" key="3">
    <source>
        <dbReference type="ARBA" id="ARBA00048462"/>
    </source>
</evidence>
<dbReference type="RefSeq" id="WP_038091691.1">
    <property type="nucleotide sequence ID" value="NZ_JMIR01000030.1"/>
</dbReference>
<feature type="active site" evidence="5">
    <location>
        <position position="93"/>
    </location>
</feature>
<dbReference type="PANTHER" id="PTHR42681">
    <property type="entry name" value="MALONYL-COA-ACYL CARRIER PROTEIN TRANSACYLASE, MITOCHONDRIAL"/>
    <property type="match status" value="1"/>
</dbReference>
<dbReference type="InterPro" id="IPR016035">
    <property type="entry name" value="Acyl_Trfase/lysoPLipase"/>
</dbReference>
<comment type="similarity">
    <text evidence="4">Belongs to the fabD family.</text>
</comment>
<dbReference type="InterPro" id="IPR024925">
    <property type="entry name" value="Malonyl_CoA-ACP_transAc"/>
</dbReference>
<organism evidence="7 8">
    <name type="scientific">Tumebacillus flagellatus</name>
    <dbReference type="NCBI Taxonomy" id="1157490"/>
    <lineage>
        <taxon>Bacteria</taxon>
        <taxon>Bacillati</taxon>
        <taxon>Bacillota</taxon>
        <taxon>Bacilli</taxon>
        <taxon>Bacillales</taxon>
        <taxon>Alicyclobacillaceae</taxon>
        <taxon>Tumebacillus</taxon>
    </lineage>
</organism>
<keyword evidence="8" id="KW-1185">Reference proteome</keyword>
<dbReference type="AlphaFoldDB" id="A0A074LPZ7"/>
<dbReference type="Gene3D" id="3.40.366.10">
    <property type="entry name" value="Malonyl-Coenzyme A Acyl Carrier Protein, domain 2"/>
    <property type="match status" value="1"/>
</dbReference>
<dbReference type="EC" id="2.3.1.39" evidence="4"/>
<dbReference type="eggNOG" id="COG0331">
    <property type="taxonomic scope" value="Bacteria"/>
</dbReference>
<evidence type="ECO:0000256" key="1">
    <source>
        <dbReference type="ARBA" id="ARBA00022679"/>
    </source>
</evidence>
<dbReference type="Pfam" id="PF00698">
    <property type="entry name" value="Acyl_transf_1"/>
    <property type="match status" value="1"/>
</dbReference>
<evidence type="ECO:0000256" key="2">
    <source>
        <dbReference type="ARBA" id="ARBA00023315"/>
    </source>
</evidence>
<dbReference type="InterPro" id="IPR001227">
    <property type="entry name" value="Ac_transferase_dom_sf"/>
</dbReference>
<dbReference type="SUPFAM" id="SSF52151">
    <property type="entry name" value="FabD/lysophospholipase-like"/>
    <property type="match status" value="1"/>
</dbReference>
<dbReference type="FunFam" id="3.30.70.250:FF:000001">
    <property type="entry name" value="Malonyl CoA-acyl carrier protein transacylase"/>
    <property type="match status" value="1"/>
</dbReference>
<comment type="catalytic activity">
    <reaction evidence="3 4">
        <text>holo-[ACP] + malonyl-CoA = malonyl-[ACP] + CoA</text>
        <dbReference type="Rhea" id="RHEA:41792"/>
        <dbReference type="Rhea" id="RHEA-COMP:9623"/>
        <dbReference type="Rhea" id="RHEA-COMP:9685"/>
        <dbReference type="ChEBI" id="CHEBI:57287"/>
        <dbReference type="ChEBI" id="CHEBI:57384"/>
        <dbReference type="ChEBI" id="CHEBI:64479"/>
        <dbReference type="ChEBI" id="CHEBI:78449"/>
        <dbReference type="EC" id="2.3.1.39"/>
    </reaction>
</comment>
<dbReference type="SUPFAM" id="SSF55048">
    <property type="entry name" value="Probable ACP-binding domain of malonyl-CoA ACP transacylase"/>
    <property type="match status" value="1"/>
</dbReference>
<sequence length="319" mass="34083">MTKFALIFPGQGSQVVGMGRELADARPVTAEAFRQADAAIGYNLSQIMWEGPQETLNLTYNAQPAILTASIALYRAFLQENPDFEFVCTAGHSLGEYTALVAADALSFEDAVRLVNARGRFMNEAVPAGQGAMSAVIGMDRALLADICERVSAEYGPVELANVNCPGQIVISGKAEAVTRAGEVISAEGGRDKPLVVSGPFHSSLMKPAADRLAEEMKTVEFRDAKVPVIANATAGPVQGADEIREALVRQVYAPVLWEDSVRVMIEQYGVEAFLEIGSSSVLAGLNKKVNKAVPTHFFKDLDTFAKVQTAIKGESTNA</sequence>
<dbReference type="EMBL" id="JMIR01000030">
    <property type="protein sequence ID" value="KEO81928.1"/>
    <property type="molecule type" value="Genomic_DNA"/>
</dbReference>
<evidence type="ECO:0000256" key="5">
    <source>
        <dbReference type="PIRSR" id="PIRSR000446-1"/>
    </source>
</evidence>
<dbReference type="Gene3D" id="3.30.70.250">
    <property type="entry name" value="Malonyl-CoA ACP transacylase, ACP-binding"/>
    <property type="match status" value="1"/>
</dbReference>
<dbReference type="InterPro" id="IPR014043">
    <property type="entry name" value="Acyl_transferase_dom"/>
</dbReference>
<dbReference type="InterPro" id="IPR050858">
    <property type="entry name" value="Mal-CoA-ACP_Trans/PKS_FabD"/>
</dbReference>
<keyword evidence="2 4" id="KW-0012">Acyltransferase</keyword>
<dbReference type="OrthoDB" id="9805460at2"/>
<dbReference type="Proteomes" id="UP000027931">
    <property type="component" value="Unassembled WGS sequence"/>
</dbReference>
<protein>
    <recommendedName>
        <fullName evidence="4">Malonyl CoA-acyl carrier protein transacylase</fullName>
        <ecNumber evidence="4">2.3.1.39</ecNumber>
    </recommendedName>
</protein>
<dbReference type="InterPro" id="IPR016036">
    <property type="entry name" value="Malonyl_transacylase_ACP-bd"/>
</dbReference>